<reference evidence="1" key="1">
    <citation type="submission" date="2018-02" db="EMBL/GenBank/DDBJ databases">
        <title>Rhizophora mucronata_Transcriptome.</title>
        <authorList>
            <person name="Meera S.P."/>
            <person name="Sreeshan A."/>
            <person name="Augustine A."/>
        </authorList>
    </citation>
    <scope>NUCLEOTIDE SEQUENCE</scope>
    <source>
        <tissue evidence="1">Leaf</tissue>
    </source>
</reference>
<accession>A0A2P2LQ69</accession>
<dbReference type="GO" id="GO:0016301">
    <property type="term" value="F:kinase activity"/>
    <property type="evidence" value="ECO:0007669"/>
    <property type="project" value="UniProtKB-KW"/>
</dbReference>
<organism evidence="1">
    <name type="scientific">Rhizophora mucronata</name>
    <name type="common">Asiatic mangrove</name>
    <dbReference type="NCBI Taxonomy" id="61149"/>
    <lineage>
        <taxon>Eukaryota</taxon>
        <taxon>Viridiplantae</taxon>
        <taxon>Streptophyta</taxon>
        <taxon>Embryophyta</taxon>
        <taxon>Tracheophyta</taxon>
        <taxon>Spermatophyta</taxon>
        <taxon>Magnoliopsida</taxon>
        <taxon>eudicotyledons</taxon>
        <taxon>Gunneridae</taxon>
        <taxon>Pentapetalae</taxon>
        <taxon>rosids</taxon>
        <taxon>fabids</taxon>
        <taxon>Malpighiales</taxon>
        <taxon>Rhizophoraceae</taxon>
        <taxon>Rhizophora</taxon>
    </lineage>
</organism>
<protein>
    <submittedName>
        <fullName evidence="1">MAP kinase kinase</fullName>
    </submittedName>
</protein>
<evidence type="ECO:0000313" key="1">
    <source>
        <dbReference type="EMBL" id="MBX20119.1"/>
    </source>
</evidence>
<keyword evidence="1" id="KW-0418">Kinase</keyword>
<dbReference type="EMBL" id="GGEC01039635">
    <property type="protein sequence ID" value="MBX20119.1"/>
    <property type="molecule type" value="Transcribed_RNA"/>
</dbReference>
<keyword evidence="1" id="KW-0808">Transferase</keyword>
<proteinExistence type="predicted"/>
<name>A0A2P2LQ69_RHIMU</name>
<dbReference type="AlphaFoldDB" id="A0A2P2LQ69"/>
<sequence length="42" mass="4598">MATEFSRPALMPKSVIFGSPLRLTSKFAGFMSLCTKCLTPCK</sequence>